<feature type="transmembrane region" description="Helical" evidence="1">
    <location>
        <begin position="223"/>
        <end position="243"/>
    </location>
</feature>
<comment type="caution">
    <text evidence="2">The sequence shown here is derived from an EMBL/GenBank/DDBJ whole genome shotgun (WGS) entry which is preliminary data.</text>
</comment>
<evidence type="ECO:0000313" key="2">
    <source>
        <dbReference type="EMBL" id="PXF42136.1"/>
    </source>
</evidence>
<dbReference type="EMBL" id="NBIV01000176">
    <property type="protein sequence ID" value="PXF42136.1"/>
    <property type="molecule type" value="Genomic_DNA"/>
</dbReference>
<feature type="transmembrane region" description="Helical" evidence="1">
    <location>
        <begin position="298"/>
        <end position="318"/>
    </location>
</feature>
<keyword evidence="1" id="KW-1133">Transmembrane helix</keyword>
<reference evidence="2 3" key="1">
    <citation type="journal article" date="2018" name="Mol. Biol. Evol.">
        <title>Analysis of the draft genome of the red seaweed Gracilariopsis chorda provides insights into genome size evolution in Rhodophyta.</title>
        <authorList>
            <person name="Lee J."/>
            <person name="Yang E.C."/>
            <person name="Graf L."/>
            <person name="Yang J.H."/>
            <person name="Qiu H."/>
            <person name="Zel Zion U."/>
            <person name="Chan C.X."/>
            <person name="Stephens T.G."/>
            <person name="Weber A.P.M."/>
            <person name="Boo G.H."/>
            <person name="Boo S.M."/>
            <person name="Kim K.M."/>
            <person name="Shin Y."/>
            <person name="Jung M."/>
            <person name="Lee S.J."/>
            <person name="Yim H.S."/>
            <person name="Lee J.H."/>
            <person name="Bhattacharya D."/>
            <person name="Yoon H.S."/>
        </authorList>
    </citation>
    <scope>NUCLEOTIDE SEQUENCE [LARGE SCALE GENOMIC DNA]</scope>
    <source>
        <strain evidence="2 3">SKKU-2015</strain>
        <tissue evidence="2">Whole body</tissue>
    </source>
</reference>
<keyword evidence="1" id="KW-0472">Membrane</keyword>
<organism evidence="2 3">
    <name type="scientific">Gracilariopsis chorda</name>
    <dbReference type="NCBI Taxonomy" id="448386"/>
    <lineage>
        <taxon>Eukaryota</taxon>
        <taxon>Rhodophyta</taxon>
        <taxon>Florideophyceae</taxon>
        <taxon>Rhodymeniophycidae</taxon>
        <taxon>Gracilariales</taxon>
        <taxon>Gracilariaceae</taxon>
        <taxon>Gracilariopsis</taxon>
    </lineage>
</organism>
<dbReference type="InterPro" id="IPR052728">
    <property type="entry name" value="O2_lipid_transport_reg"/>
</dbReference>
<feature type="transmembrane region" description="Helical" evidence="1">
    <location>
        <begin position="338"/>
        <end position="356"/>
    </location>
</feature>
<feature type="transmembrane region" description="Helical" evidence="1">
    <location>
        <begin position="98"/>
        <end position="118"/>
    </location>
</feature>
<feature type="transmembrane region" description="Helical" evidence="1">
    <location>
        <begin position="376"/>
        <end position="395"/>
    </location>
</feature>
<evidence type="ECO:0000313" key="3">
    <source>
        <dbReference type="Proteomes" id="UP000247409"/>
    </source>
</evidence>
<protein>
    <submittedName>
        <fullName evidence="2">Uncharacterized protein</fullName>
    </submittedName>
</protein>
<feature type="transmembrane region" description="Helical" evidence="1">
    <location>
        <begin position="61"/>
        <end position="78"/>
    </location>
</feature>
<dbReference type="Proteomes" id="UP000247409">
    <property type="component" value="Unassembled WGS sequence"/>
</dbReference>
<keyword evidence="3" id="KW-1185">Reference proteome</keyword>
<proteinExistence type="predicted"/>
<dbReference type="OrthoDB" id="10375710at2759"/>
<dbReference type="PANTHER" id="PTHR11161:SF0">
    <property type="entry name" value="O-ACYLTRANSFERASE LIKE PROTEIN"/>
    <property type="match status" value="1"/>
</dbReference>
<accession>A0A2V3IJ61</accession>
<feature type="transmembrane region" description="Helical" evidence="1">
    <location>
        <begin position="456"/>
        <end position="482"/>
    </location>
</feature>
<evidence type="ECO:0000256" key="1">
    <source>
        <dbReference type="SAM" id="Phobius"/>
    </source>
</evidence>
<sequence length="509" mass="56934">MYGGVHVFAFTIVNAVKTGPQLLHLRLQGGSIATSMSSLFLRRAFTSRVPTGTLALQVIRIYFNVAIVLYHAAFYLAFSLSSSAPADALINEFSSVSAVLFQFVNFGFRYGVDAFFFLSGFCMAPKLKACFNVDGSKISLGAVVRYILLRWLRLAPMYTITSMIYAAIGNSLCPNLAEILLFGNLFTIAHDRCLIEGWSTVVDFQVHIVICVLALVSRSLSILQFALGISILGSALSRIMIWYEAGFPAWPLMFNVQDVTKTYSAKVALATTHRLNMGAFDVQSYDAMSRRRIFQAYYPLYFQTGYRLIPCMIGFLVWYEMYRKGFVHLLVLRRKAAAVVTGLLLMLMDYFALFYFHPSSKTFNKYFGALHEGFGSALVVGGLGLIVMACCRVDTDEAGDLNHDKRQRVSCSRLQHLLNNPIISFWSRSLYAIYQLHPNFVRTVTWVGPNVADENFSHAVVLVKGLMLYACTVAFSVPVIAVEQVCLELRFYLKNKAEPTSAEPSKKDS</sequence>
<dbReference type="PANTHER" id="PTHR11161">
    <property type="entry name" value="O-ACYLTRANSFERASE"/>
    <property type="match status" value="1"/>
</dbReference>
<keyword evidence="1" id="KW-0812">Transmembrane</keyword>
<name>A0A2V3IJ61_9FLOR</name>
<dbReference type="AlphaFoldDB" id="A0A2V3IJ61"/>
<gene>
    <name evidence="2" type="ORF">BWQ96_08168</name>
</gene>